<dbReference type="Gene3D" id="3.50.50.60">
    <property type="entry name" value="FAD/NAD(P)-binding domain"/>
    <property type="match status" value="1"/>
</dbReference>
<name>A0A177A165_9PEZI</name>
<dbReference type="GO" id="GO:0003682">
    <property type="term" value="F:chromatin binding"/>
    <property type="evidence" value="ECO:0007669"/>
    <property type="project" value="TreeGrafter"/>
</dbReference>
<dbReference type="Pfam" id="PF01593">
    <property type="entry name" value="Amino_oxidase"/>
    <property type="match status" value="1"/>
</dbReference>
<dbReference type="GO" id="GO:0016491">
    <property type="term" value="F:oxidoreductase activity"/>
    <property type="evidence" value="ECO:0007669"/>
    <property type="project" value="InterPro"/>
</dbReference>
<evidence type="ECO:0000259" key="1">
    <source>
        <dbReference type="Pfam" id="PF01593"/>
    </source>
</evidence>
<dbReference type="InterPro" id="IPR002937">
    <property type="entry name" value="Amino_oxidase"/>
</dbReference>
<dbReference type="Gene3D" id="3.90.660.10">
    <property type="match status" value="1"/>
</dbReference>
<gene>
    <name evidence="2" type="ORF">VC83_08773</name>
</gene>
<protein>
    <recommendedName>
        <fullName evidence="1">Amine oxidase domain-containing protein</fullName>
    </recommendedName>
</protein>
<dbReference type="InterPro" id="IPR050281">
    <property type="entry name" value="Flavin_monoamine_oxidase"/>
</dbReference>
<dbReference type="OrthoDB" id="5046242at2759"/>
<organism evidence="2">
    <name type="scientific">Pseudogymnoascus destructans</name>
    <dbReference type="NCBI Taxonomy" id="655981"/>
    <lineage>
        <taxon>Eukaryota</taxon>
        <taxon>Fungi</taxon>
        <taxon>Dikarya</taxon>
        <taxon>Ascomycota</taxon>
        <taxon>Pezizomycotina</taxon>
        <taxon>Leotiomycetes</taxon>
        <taxon>Thelebolales</taxon>
        <taxon>Thelebolaceae</taxon>
        <taxon>Pseudogymnoascus</taxon>
    </lineage>
</organism>
<reference evidence="2" key="1">
    <citation type="submission" date="2016-03" db="EMBL/GenBank/DDBJ databases">
        <title>Updated assembly of Pseudogymnoascus destructans, the fungus causing white-nose syndrome of bats.</title>
        <authorList>
            <person name="Palmer J.M."/>
            <person name="Drees K.P."/>
            <person name="Foster J.T."/>
            <person name="Lindner D.L."/>
        </authorList>
    </citation>
    <scope>NUCLEOTIDE SEQUENCE [LARGE SCALE GENOMIC DNA]</scope>
    <source>
        <strain evidence="2">20631-21</strain>
    </source>
</reference>
<feature type="domain" description="Amine oxidase" evidence="1">
    <location>
        <begin position="27"/>
        <end position="482"/>
    </location>
</feature>
<accession>A0A177A165</accession>
<sequence>MSDQEEKPSTLGDIRNPPHICVIGAGISGLRAADVLLQKGFKVTILEARDRIGGRICQSDKLGYTVDIGPNWIHATGDKHPIRDLAIETNTPLHHWNNKQNIFTSDGDLLPAEKSAELSTLLWEIIEEAFAYSGKNGKSIPESASLYDFIESNVKENLPDRLEDQKLILSMSEMWGAYVGHPVTKQSLRFSWMEQCCSGDETFIETTYEAILDRIAKLPREKADLRLGARVMKVVTPTDRFSGETKVVTTKGDVLQFDEIIVTVPLGCLKGVKERGFYPRLPQRISDAMDNISIGHLEKVYITFPSAFWTVNQEDNFASYTNWLSPKYAPETNRKCWPQEIWNLAAFSPENRRPTLLFYLYGDCSKHIVTLAHERSTEEHYALLDAFFLPYYSLLPNFSADDENCKPKAILSTEWQLDELAGYGSYCNFQVGIKDADEDVKAIRHGVPERRLWFAGEHTAPFEELGTAAGAYMSGEAVALRIFDQYSQEREK</sequence>
<dbReference type="PRINTS" id="PR00419">
    <property type="entry name" value="ADXRDTASE"/>
</dbReference>
<dbReference type="PANTHER" id="PTHR10742">
    <property type="entry name" value="FLAVIN MONOAMINE OXIDASE"/>
    <property type="match status" value="1"/>
</dbReference>
<proteinExistence type="predicted"/>
<evidence type="ECO:0000313" key="2">
    <source>
        <dbReference type="EMBL" id="OAF55021.1"/>
    </source>
</evidence>
<dbReference type="GeneID" id="36291812"/>
<dbReference type="SUPFAM" id="SSF51905">
    <property type="entry name" value="FAD/NAD(P)-binding domain"/>
    <property type="match status" value="1"/>
</dbReference>
<dbReference type="EMBL" id="KV441412">
    <property type="protein sequence ID" value="OAF55021.1"/>
    <property type="molecule type" value="Genomic_DNA"/>
</dbReference>
<dbReference type="RefSeq" id="XP_024320324.1">
    <property type="nucleotide sequence ID" value="XM_024472316.1"/>
</dbReference>
<dbReference type="GO" id="GO:0050660">
    <property type="term" value="F:flavin adenine dinucleotide binding"/>
    <property type="evidence" value="ECO:0007669"/>
    <property type="project" value="TreeGrafter"/>
</dbReference>
<dbReference type="eggNOG" id="KOG0029">
    <property type="taxonomic scope" value="Eukaryota"/>
</dbReference>
<dbReference type="InterPro" id="IPR036188">
    <property type="entry name" value="FAD/NAD-bd_sf"/>
</dbReference>
<dbReference type="Proteomes" id="UP000077154">
    <property type="component" value="Unassembled WGS sequence"/>
</dbReference>
<dbReference type="AlphaFoldDB" id="A0A177A165"/>
<dbReference type="GO" id="GO:0006338">
    <property type="term" value="P:chromatin remodeling"/>
    <property type="evidence" value="ECO:0007669"/>
    <property type="project" value="TreeGrafter"/>
</dbReference>
<dbReference type="PANTHER" id="PTHR10742:SF414">
    <property type="entry name" value="CONTAINING AMINE OXIDASE, PUTATIVE (AFU_ORTHOLOGUE AFUA_3G12150)-RELATED"/>
    <property type="match status" value="1"/>
</dbReference>
<dbReference type="VEuPathDB" id="FungiDB:GMDG_07252"/>
<dbReference type="SUPFAM" id="SSF54373">
    <property type="entry name" value="FAD-linked reductases, C-terminal domain"/>
    <property type="match status" value="1"/>
</dbReference>